<gene>
    <name evidence="1" type="ORF">UFOVP298_7</name>
    <name evidence="2" type="ORF">UFOVP572_32</name>
</gene>
<accession>A0A6J5LSH9</accession>
<proteinExistence type="predicted"/>
<evidence type="ECO:0000313" key="2">
    <source>
        <dbReference type="EMBL" id="CAB4150789.1"/>
    </source>
</evidence>
<dbReference type="EMBL" id="LR796552">
    <property type="protein sequence ID" value="CAB4150789.1"/>
    <property type="molecule type" value="Genomic_DNA"/>
</dbReference>
<protein>
    <submittedName>
        <fullName evidence="1">Uncharacterized protein</fullName>
    </submittedName>
</protein>
<reference evidence="1" key="1">
    <citation type="submission" date="2020-04" db="EMBL/GenBank/DDBJ databases">
        <authorList>
            <person name="Chiriac C."/>
            <person name="Salcher M."/>
            <person name="Ghai R."/>
            <person name="Kavagutti S V."/>
        </authorList>
    </citation>
    <scope>NUCLEOTIDE SEQUENCE</scope>
</reference>
<sequence length="98" mass="11039">MTDDQINKAIAEACGIVSKNGEIYKTPDGWVVDCPQFCTNLNAMHDAEKTLTDANMFVMAYHIERLVSAYGQHYFHASARQRAEAFLRALGKWEEVQG</sequence>
<organism evidence="1">
    <name type="scientific">uncultured Caudovirales phage</name>
    <dbReference type="NCBI Taxonomy" id="2100421"/>
    <lineage>
        <taxon>Viruses</taxon>
        <taxon>Duplodnaviria</taxon>
        <taxon>Heunggongvirae</taxon>
        <taxon>Uroviricota</taxon>
        <taxon>Caudoviricetes</taxon>
        <taxon>Peduoviridae</taxon>
        <taxon>Maltschvirus</taxon>
        <taxon>Maltschvirus maltsch</taxon>
    </lineage>
</organism>
<dbReference type="EMBL" id="LR796309">
    <property type="protein sequence ID" value="CAB4136017.1"/>
    <property type="molecule type" value="Genomic_DNA"/>
</dbReference>
<name>A0A6J5LSH9_9CAUD</name>
<evidence type="ECO:0000313" key="1">
    <source>
        <dbReference type="EMBL" id="CAB4136017.1"/>
    </source>
</evidence>